<organism evidence="1 2">
    <name type="scientific">Pomacea canaliculata</name>
    <name type="common">Golden apple snail</name>
    <dbReference type="NCBI Taxonomy" id="400727"/>
    <lineage>
        <taxon>Eukaryota</taxon>
        <taxon>Metazoa</taxon>
        <taxon>Spiralia</taxon>
        <taxon>Lophotrochozoa</taxon>
        <taxon>Mollusca</taxon>
        <taxon>Gastropoda</taxon>
        <taxon>Caenogastropoda</taxon>
        <taxon>Architaenioglossa</taxon>
        <taxon>Ampullarioidea</taxon>
        <taxon>Ampullariidae</taxon>
        <taxon>Pomacea</taxon>
    </lineage>
</organism>
<dbReference type="Proteomes" id="UP000245119">
    <property type="component" value="Linkage Group LG6"/>
</dbReference>
<evidence type="ECO:0000313" key="1">
    <source>
        <dbReference type="EMBL" id="PVD28976.1"/>
    </source>
</evidence>
<sequence>MMMNTDNTQAVRILVGQERFLKNKKGFSPPPPLLSVFERNGEAKTTHKAISFLCSVSSGAE</sequence>
<comment type="caution">
    <text evidence="1">The sequence shown here is derived from an EMBL/GenBank/DDBJ whole genome shotgun (WGS) entry which is preliminary data.</text>
</comment>
<keyword evidence="2" id="KW-1185">Reference proteome</keyword>
<name>A0A2T7P6G3_POMCA</name>
<dbReference type="EMBL" id="PZQS01000006">
    <property type="protein sequence ID" value="PVD28976.1"/>
    <property type="molecule type" value="Genomic_DNA"/>
</dbReference>
<gene>
    <name evidence="1" type="ORF">C0Q70_11573</name>
</gene>
<accession>A0A2T7P6G3</accession>
<proteinExistence type="predicted"/>
<protein>
    <submittedName>
        <fullName evidence="1">Uncharacterized protein</fullName>
    </submittedName>
</protein>
<evidence type="ECO:0000313" key="2">
    <source>
        <dbReference type="Proteomes" id="UP000245119"/>
    </source>
</evidence>
<reference evidence="1 2" key="1">
    <citation type="submission" date="2018-04" db="EMBL/GenBank/DDBJ databases">
        <title>The genome of golden apple snail Pomacea canaliculata provides insight into stress tolerance and invasive adaptation.</title>
        <authorList>
            <person name="Liu C."/>
            <person name="Liu B."/>
            <person name="Ren Y."/>
            <person name="Zhang Y."/>
            <person name="Wang H."/>
            <person name="Li S."/>
            <person name="Jiang F."/>
            <person name="Yin L."/>
            <person name="Zhang G."/>
            <person name="Qian W."/>
            <person name="Fan W."/>
        </authorList>
    </citation>
    <scope>NUCLEOTIDE SEQUENCE [LARGE SCALE GENOMIC DNA]</scope>
    <source>
        <strain evidence="1">SZHN2017</strain>
        <tissue evidence="1">Muscle</tissue>
    </source>
</reference>
<dbReference type="AlphaFoldDB" id="A0A2T7P6G3"/>